<evidence type="ECO:0000256" key="4">
    <source>
        <dbReference type="ARBA" id="ARBA00023163"/>
    </source>
</evidence>
<dbReference type="SUPFAM" id="SSF100950">
    <property type="entry name" value="NagB/RpiA/CoA transferase-like"/>
    <property type="match status" value="1"/>
</dbReference>
<feature type="compositionally biased region" description="Polar residues" evidence="5">
    <location>
        <begin position="316"/>
        <end position="327"/>
    </location>
</feature>
<protein>
    <submittedName>
        <fullName evidence="7">Transcriptional regulator</fullName>
    </submittedName>
</protein>
<gene>
    <name evidence="7" type="ORF">SCMU_00920</name>
</gene>
<dbReference type="InterPro" id="IPR036388">
    <property type="entry name" value="WH-like_DNA-bd_sf"/>
</dbReference>
<dbReference type="PANTHER" id="PTHR34294:SF1">
    <property type="entry name" value="TRANSCRIPTIONAL REGULATOR LSRR"/>
    <property type="match status" value="1"/>
</dbReference>
<evidence type="ECO:0000256" key="2">
    <source>
        <dbReference type="ARBA" id="ARBA00023015"/>
    </source>
</evidence>
<comment type="similarity">
    <text evidence="1">Belongs to the SorC transcriptional regulatory family.</text>
</comment>
<dbReference type="Gene3D" id="3.40.50.1360">
    <property type="match status" value="1"/>
</dbReference>
<dbReference type="InterPro" id="IPR007324">
    <property type="entry name" value="Sugar-bd_dom_put"/>
</dbReference>
<dbReference type="Gene3D" id="1.10.10.10">
    <property type="entry name" value="Winged helix-like DNA-binding domain superfamily/Winged helix DNA-binding domain"/>
    <property type="match status" value="1"/>
</dbReference>
<dbReference type="PANTHER" id="PTHR34294">
    <property type="entry name" value="TRANSCRIPTIONAL REGULATOR-RELATED"/>
    <property type="match status" value="1"/>
</dbReference>
<evidence type="ECO:0000256" key="3">
    <source>
        <dbReference type="ARBA" id="ARBA00023125"/>
    </source>
</evidence>
<evidence type="ECO:0000313" key="7">
    <source>
        <dbReference type="EMBL" id="BCT74250.1"/>
    </source>
</evidence>
<dbReference type="InterPro" id="IPR051054">
    <property type="entry name" value="SorC_transcr_regulators"/>
</dbReference>
<keyword evidence="8" id="KW-1185">Reference proteome</keyword>
<evidence type="ECO:0000259" key="6">
    <source>
        <dbReference type="Pfam" id="PF04198"/>
    </source>
</evidence>
<dbReference type="InterPro" id="IPR037171">
    <property type="entry name" value="NagB/RpiA_transferase-like"/>
</dbReference>
<organism evidence="7 8">
    <name type="scientific">Sinomonas cyclohexanicum</name>
    <name type="common">Corynebacterium cyclohexanicum</name>
    <dbReference type="NCBI Taxonomy" id="322009"/>
    <lineage>
        <taxon>Bacteria</taxon>
        <taxon>Bacillati</taxon>
        <taxon>Actinomycetota</taxon>
        <taxon>Actinomycetes</taxon>
        <taxon>Micrococcales</taxon>
        <taxon>Micrococcaceae</taxon>
        <taxon>Sinomonas</taxon>
    </lineage>
</organism>
<dbReference type="Proteomes" id="UP001319861">
    <property type="component" value="Chromosome"/>
</dbReference>
<dbReference type="EMBL" id="AP024525">
    <property type="protein sequence ID" value="BCT74250.1"/>
    <property type="molecule type" value="Genomic_DNA"/>
</dbReference>
<evidence type="ECO:0000256" key="1">
    <source>
        <dbReference type="ARBA" id="ARBA00010466"/>
    </source>
</evidence>
<evidence type="ECO:0000313" key="8">
    <source>
        <dbReference type="Proteomes" id="UP001319861"/>
    </source>
</evidence>
<reference evidence="7 8" key="1">
    <citation type="journal article" date="2021" name="J. Biosci. Bioeng.">
        <title>Identification and characterization of a chc gene cluster responsible for the aromatization pathway of cyclohexanecarboxylate degradation in Sinomonas cyclohexanicum ATCC 51369.</title>
        <authorList>
            <person name="Yamamoto T."/>
            <person name="Hasegawa Y."/>
            <person name="Lau P.C.K."/>
            <person name="Iwaki H."/>
        </authorList>
    </citation>
    <scope>NUCLEOTIDE SEQUENCE [LARGE SCALE GENOMIC DNA]</scope>
    <source>
        <strain evidence="7 8">ATCC 51369</strain>
    </source>
</reference>
<accession>A0ABM7PQC3</accession>
<sequence length="343" mass="37142">MPMSGPDSELLGDGGSAQTPISPKQRDALLAAQLYYLQDLTMDAIARELRTSRSTVSRLLAFARETGLVQIQIRNPLESSAELESAISRRYRVRVNVVPHPSHLNETETLDRVAMYAARTLTPFVESEAVIGVAWGSTLTAMSRYLNRKSTHSSTVVQLNGAANTQTMGLGYASEIIRRFAAAYDAAVEEFPVPAFFDRAEAKRLMWSERSVRRVLALQARMSLAVFGIGALDADVPSHVYTGGYLDPTDLRSLAEERVVGDVATVFFREDGSSEGIALNERATARPTTRSSAASNIASASSPAPRRPVPCAGRSTRASLPNSSSTRLRPGLSWLSMPEAPLA</sequence>
<keyword evidence="4" id="KW-0804">Transcription</keyword>
<keyword evidence="3" id="KW-0238">DNA-binding</keyword>
<proteinExistence type="inferred from homology"/>
<dbReference type="Pfam" id="PF04198">
    <property type="entry name" value="Sugar-bind"/>
    <property type="match status" value="1"/>
</dbReference>
<feature type="region of interest" description="Disordered" evidence="5">
    <location>
        <begin position="283"/>
        <end position="332"/>
    </location>
</feature>
<feature type="domain" description="Sugar-binding" evidence="6">
    <location>
        <begin position="76"/>
        <end position="285"/>
    </location>
</feature>
<name>A0ABM7PQC3_SINCY</name>
<feature type="region of interest" description="Disordered" evidence="5">
    <location>
        <begin position="1"/>
        <end position="22"/>
    </location>
</feature>
<evidence type="ECO:0000256" key="5">
    <source>
        <dbReference type="SAM" id="MobiDB-lite"/>
    </source>
</evidence>
<feature type="compositionally biased region" description="Low complexity" evidence="5">
    <location>
        <begin position="285"/>
        <end position="312"/>
    </location>
</feature>
<keyword evidence="2" id="KW-0805">Transcription regulation</keyword>